<feature type="binding site" evidence="12">
    <location>
        <position position="192"/>
    </location>
    <ligand>
        <name>Ca(2+)</name>
        <dbReference type="ChEBI" id="CHEBI:29108"/>
    </ligand>
</feature>
<evidence type="ECO:0000256" key="1">
    <source>
        <dbReference type="ARBA" id="ARBA00004782"/>
    </source>
</evidence>
<feature type="binding site" evidence="12">
    <location>
        <position position="226"/>
    </location>
    <ligand>
        <name>Ca(2+)</name>
        <dbReference type="ChEBI" id="CHEBI:29108"/>
    </ligand>
</feature>
<comment type="pathway">
    <text evidence="1 13">Amino-acid degradation; L-phenylalanine degradation; acetoacetate and fumarate from L-phenylalanine: step 6/6.</text>
</comment>
<dbReference type="GO" id="GO:1902000">
    <property type="term" value="P:homogentisate catabolic process"/>
    <property type="evidence" value="ECO:0007669"/>
    <property type="project" value="TreeGrafter"/>
</dbReference>
<comment type="similarity">
    <text evidence="2 13">Belongs to the FAH family.</text>
</comment>
<dbReference type="VEuPathDB" id="FungiDB:A1O9_00524"/>
<dbReference type="UniPathway" id="UPA00139">
    <property type="reaction ID" value="UER00341"/>
</dbReference>
<feature type="binding site" evidence="12">
    <location>
        <position position="250"/>
    </location>
    <ligand>
        <name>Mg(2+)</name>
        <dbReference type="ChEBI" id="CHEBI:18420"/>
    </ligand>
</feature>
<dbReference type="GO" id="GO:0006572">
    <property type="term" value="P:L-tyrosine catabolic process"/>
    <property type="evidence" value="ECO:0007669"/>
    <property type="project" value="UniProtKB-UniRule"/>
</dbReference>
<feature type="domain" description="Fumarylacetoacetase N-terminal" evidence="15">
    <location>
        <begin position="16"/>
        <end position="110"/>
    </location>
</feature>
<keyword evidence="17" id="KW-1185">Reference proteome</keyword>
<dbReference type="PANTHER" id="PTHR43069">
    <property type="entry name" value="FUMARYLACETOACETASE"/>
    <property type="match status" value="1"/>
</dbReference>
<dbReference type="Gene3D" id="2.30.30.230">
    <property type="entry name" value="Fumarylacetoacetase, N-terminal domain"/>
    <property type="match status" value="1"/>
</dbReference>
<keyword evidence="6 12" id="KW-0106">Calcium</keyword>
<organism evidence="16 17">
    <name type="scientific">Exophiala aquamarina CBS 119918</name>
    <dbReference type="NCBI Taxonomy" id="1182545"/>
    <lineage>
        <taxon>Eukaryota</taxon>
        <taxon>Fungi</taxon>
        <taxon>Dikarya</taxon>
        <taxon>Ascomycota</taxon>
        <taxon>Pezizomycotina</taxon>
        <taxon>Eurotiomycetes</taxon>
        <taxon>Chaetothyriomycetidae</taxon>
        <taxon>Chaetothyriales</taxon>
        <taxon>Herpotrichiellaceae</taxon>
        <taxon>Exophiala</taxon>
    </lineage>
</organism>
<evidence type="ECO:0000259" key="15">
    <source>
        <dbReference type="Pfam" id="PF09298"/>
    </source>
</evidence>
<dbReference type="EC" id="3.7.1.2" evidence="3 13"/>
<dbReference type="GO" id="GO:0004334">
    <property type="term" value="F:fumarylacetoacetase activity"/>
    <property type="evidence" value="ECO:0007669"/>
    <property type="project" value="UniProtKB-UniRule"/>
</dbReference>
<gene>
    <name evidence="16" type="ORF">A1O9_00524</name>
</gene>
<evidence type="ECO:0000256" key="12">
    <source>
        <dbReference type="PIRSR" id="PIRSR605959-3"/>
    </source>
</evidence>
<evidence type="ECO:0000256" key="8">
    <source>
        <dbReference type="ARBA" id="ARBA00022878"/>
    </source>
</evidence>
<dbReference type="Pfam" id="PF09298">
    <property type="entry name" value="FAA_hydrolase_N"/>
    <property type="match status" value="1"/>
</dbReference>
<dbReference type="EMBL" id="AMGV01000001">
    <property type="protein sequence ID" value="KEF62551.1"/>
    <property type="molecule type" value="Genomic_DNA"/>
</dbReference>
<feature type="binding site" evidence="11">
    <location>
        <position position="233"/>
    </location>
    <ligand>
        <name>substrate</name>
    </ligand>
</feature>
<dbReference type="InterPro" id="IPR036462">
    <property type="entry name" value="Fumarylacetoacetase_N_sf"/>
</dbReference>
<reference evidence="16 17" key="1">
    <citation type="submission" date="2013-03" db="EMBL/GenBank/DDBJ databases">
        <title>The Genome Sequence of Exophiala aquamarina CBS 119918.</title>
        <authorList>
            <consortium name="The Broad Institute Genomics Platform"/>
            <person name="Cuomo C."/>
            <person name="de Hoog S."/>
            <person name="Gorbushina A."/>
            <person name="Walker B."/>
            <person name="Young S.K."/>
            <person name="Zeng Q."/>
            <person name="Gargeya S."/>
            <person name="Fitzgerald M."/>
            <person name="Haas B."/>
            <person name="Abouelleil A."/>
            <person name="Allen A.W."/>
            <person name="Alvarado L."/>
            <person name="Arachchi H.M."/>
            <person name="Berlin A.M."/>
            <person name="Chapman S.B."/>
            <person name="Gainer-Dewar J."/>
            <person name="Goldberg J."/>
            <person name="Griggs A."/>
            <person name="Gujja S."/>
            <person name="Hansen M."/>
            <person name="Howarth C."/>
            <person name="Imamovic A."/>
            <person name="Ireland A."/>
            <person name="Larimer J."/>
            <person name="McCowan C."/>
            <person name="Murphy C."/>
            <person name="Pearson M."/>
            <person name="Poon T.W."/>
            <person name="Priest M."/>
            <person name="Roberts A."/>
            <person name="Saif S."/>
            <person name="Shea T."/>
            <person name="Sisk P."/>
            <person name="Sykes S."/>
            <person name="Wortman J."/>
            <person name="Nusbaum C."/>
            <person name="Birren B."/>
        </authorList>
    </citation>
    <scope>NUCLEOTIDE SEQUENCE [LARGE SCALE GENOMIC DNA]</scope>
    <source>
        <strain evidence="16 17">CBS 119918</strain>
    </source>
</reference>
<feature type="binding site" evidence="12">
    <location>
        <position position="194"/>
    </location>
    <ligand>
        <name>Ca(2+)</name>
        <dbReference type="ChEBI" id="CHEBI:29108"/>
    </ligand>
</feature>
<accession>A0A072PRP8</accession>
<proteinExistence type="inferred from homology"/>
<dbReference type="InterPro" id="IPR011234">
    <property type="entry name" value="Fumarylacetoacetase-like_C"/>
</dbReference>
<dbReference type="SUPFAM" id="SSF63433">
    <property type="entry name" value="Fumarylacetoacetate hydrolase, FAH, N-terminal domain"/>
    <property type="match status" value="1"/>
</dbReference>
<evidence type="ECO:0000256" key="3">
    <source>
        <dbReference type="ARBA" id="ARBA00012094"/>
    </source>
</evidence>
<dbReference type="PANTHER" id="PTHR43069:SF2">
    <property type="entry name" value="FUMARYLACETOACETASE"/>
    <property type="match status" value="1"/>
</dbReference>
<dbReference type="Gene3D" id="3.90.850.10">
    <property type="entry name" value="Fumarylacetoacetase-like, C-terminal domain"/>
    <property type="match status" value="1"/>
</dbReference>
<dbReference type="RefSeq" id="XP_013265141.1">
    <property type="nucleotide sequence ID" value="XM_013409687.1"/>
</dbReference>
<dbReference type="HOGENOM" id="CLU_026207_2_0_1"/>
<evidence type="ECO:0000256" key="13">
    <source>
        <dbReference type="RuleBase" id="RU366008"/>
    </source>
</evidence>
<keyword evidence="9 13" id="KW-0585">Phenylalanine catabolism</keyword>
<dbReference type="InterPro" id="IPR036663">
    <property type="entry name" value="Fumarylacetoacetase_C_sf"/>
</dbReference>
<name>A0A072PRP8_9EURO</name>
<comment type="cofactor">
    <cofactor evidence="13">
        <name>Mg(2+)</name>
        <dbReference type="ChEBI" id="CHEBI:18420"/>
    </cofactor>
    <cofactor evidence="13">
        <name>Ca(2+)</name>
        <dbReference type="ChEBI" id="CHEBI:29108"/>
    </cofactor>
</comment>
<feature type="binding site" evidence="12">
    <location>
        <position position="118"/>
    </location>
    <ligand>
        <name>Ca(2+)</name>
        <dbReference type="ChEBI" id="CHEBI:29108"/>
    </ligand>
</feature>
<evidence type="ECO:0000313" key="17">
    <source>
        <dbReference type="Proteomes" id="UP000027920"/>
    </source>
</evidence>
<feature type="active site" description="Proton acceptor" evidence="10">
    <location>
        <position position="125"/>
    </location>
</feature>
<evidence type="ECO:0000256" key="7">
    <source>
        <dbReference type="ARBA" id="ARBA00022842"/>
    </source>
</evidence>
<evidence type="ECO:0000256" key="2">
    <source>
        <dbReference type="ARBA" id="ARBA00010211"/>
    </source>
</evidence>
<dbReference type="STRING" id="1182545.A0A072PRP8"/>
<protein>
    <recommendedName>
        <fullName evidence="3 13">Fumarylacetoacetase</fullName>
        <ecNumber evidence="3 13">3.7.1.2</ecNumber>
    </recommendedName>
    <alternativeName>
        <fullName evidence="13">Fumarylacetoacetate hydrolase</fullName>
    </alternativeName>
</protein>
<evidence type="ECO:0000256" key="6">
    <source>
        <dbReference type="ARBA" id="ARBA00022837"/>
    </source>
</evidence>
<evidence type="ECO:0000259" key="14">
    <source>
        <dbReference type="Pfam" id="PF01557"/>
    </source>
</evidence>
<evidence type="ECO:0000256" key="10">
    <source>
        <dbReference type="PIRSR" id="PIRSR605959-1"/>
    </source>
</evidence>
<keyword evidence="5 13" id="KW-0378">Hydrolase</keyword>
<feature type="binding site" evidence="12">
    <location>
        <position position="246"/>
    </location>
    <ligand>
        <name>Mg(2+)</name>
        <dbReference type="ChEBI" id="CHEBI:18420"/>
    </ligand>
</feature>
<dbReference type="GO" id="GO:0006559">
    <property type="term" value="P:L-phenylalanine catabolic process"/>
    <property type="evidence" value="ECO:0007669"/>
    <property type="project" value="UniProtKB-UniRule"/>
</dbReference>
<dbReference type="Pfam" id="PF01557">
    <property type="entry name" value="FAA_hydrolase"/>
    <property type="match status" value="1"/>
</dbReference>
<feature type="binding site" evidence="11">
    <location>
        <position position="342"/>
    </location>
    <ligand>
        <name>substrate</name>
    </ligand>
</feature>
<feature type="binding site" evidence="12">
    <location>
        <position position="226"/>
    </location>
    <ligand>
        <name>Mg(2+)</name>
        <dbReference type="ChEBI" id="CHEBI:18420"/>
    </ligand>
</feature>
<evidence type="ECO:0000256" key="9">
    <source>
        <dbReference type="ARBA" id="ARBA00023232"/>
    </source>
</evidence>
<comment type="caution">
    <text evidence="16">The sequence shown here is derived from an EMBL/GenBank/DDBJ whole genome shotgun (WGS) entry which is preliminary data.</text>
</comment>
<dbReference type="InterPro" id="IPR005959">
    <property type="entry name" value="Fumarylacetoacetase"/>
</dbReference>
<evidence type="ECO:0000256" key="4">
    <source>
        <dbReference type="ARBA" id="ARBA00022723"/>
    </source>
</evidence>
<dbReference type="GeneID" id="25275475"/>
<dbReference type="Proteomes" id="UP000027920">
    <property type="component" value="Unassembled WGS sequence"/>
</dbReference>
<dbReference type="AlphaFoldDB" id="A0A072PRP8"/>
<dbReference type="OrthoDB" id="9971669at2759"/>
<comment type="catalytic activity">
    <reaction evidence="13">
        <text>4-fumarylacetoacetate + H2O = acetoacetate + fumarate + H(+)</text>
        <dbReference type="Rhea" id="RHEA:10244"/>
        <dbReference type="ChEBI" id="CHEBI:13705"/>
        <dbReference type="ChEBI" id="CHEBI:15377"/>
        <dbReference type="ChEBI" id="CHEBI:15378"/>
        <dbReference type="ChEBI" id="CHEBI:18034"/>
        <dbReference type="ChEBI" id="CHEBI:29806"/>
        <dbReference type="EC" id="3.7.1.2"/>
    </reaction>
</comment>
<evidence type="ECO:0000313" key="16">
    <source>
        <dbReference type="EMBL" id="KEF62551.1"/>
    </source>
</evidence>
<dbReference type="SUPFAM" id="SSF56529">
    <property type="entry name" value="FAH"/>
    <property type="match status" value="1"/>
</dbReference>
<evidence type="ECO:0000256" key="5">
    <source>
        <dbReference type="ARBA" id="ARBA00022801"/>
    </source>
</evidence>
<keyword evidence="7 12" id="KW-0460">Magnesium</keyword>
<keyword evidence="4 12" id="KW-0479">Metal-binding</keyword>
<keyword evidence="8 13" id="KW-0828">Tyrosine catabolism</keyword>
<dbReference type="InterPro" id="IPR015377">
    <property type="entry name" value="Fumarylacetoacetase_N"/>
</dbReference>
<evidence type="ECO:0000256" key="11">
    <source>
        <dbReference type="PIRSR" id="PIRSR605959-2"/>
    </source>
</evidence>
<dbReference type="GO" id="GO:0046872">
    <property type="term" value="F:metal ion binding"/>
    <property type="evidence" value="ECO:0007669"/>
    <property type="project" value="UniProtKB-UniRule"/>
</dbReference>
<feature type="domain" description="Fumarylacetoacetase-like C-terminal" evidence="14">
    <location>
        <begin position="116"/>
        <end position="365"/>
    </location>
</feature>
<sequence length="417" mass="45699">MGFTPSISDTSPFTLHNIPFGVISTGEDATPRCATAVGDHAIDLYGLCHRGFFADSSVTRALSQTSLNAFAELPASVRTATRECIITACKDESIPPACVHELSTVQMHLPMHIHEFTDFLCSLEHCQNCVNMIGGEMPLNFYDIPLAYNGRASSVVPSPSVFRRPRGVFYSQQPTDGARRAEYGVSKMIDFELEMAYLVSKTVPHGQTIDINNAADYIFGFVLLNDWSSRDIQAHEMRPTGAFNSKSFGTTISSWVTTLDALSPFRCKPRSRPDPFEYLRYADLEKGTFDIKLAVHLEREGGKYQLGLSNLSYLYWTPFQQITQHASAGCGFRSGDLIATGTVSGGGKNMAGNRVELGSLLEATEMGTRTVKLEDGVELGYLADKDYVTLSAWCEDGSGRRVFGLGECRGQIVGPDD</sequence>